<gene>
    <name evidence="4" type="ORF">DXC16_05850</name>
</gene>
<evidence type="ECO:0000259" key="3">
    <source>
        <dbReference type="Pfam" id="PF03050"/>
    </source>
</evidence>
<feature type="domain" description="Transposase IS66 central" evidence="3">
    <location>
        <begin position="274"/>
        <end position="568"/>
    </location>
</feature>
<dbReference type="NCBIfam" id="NF033517">
    <property type="entry name" value="transpos_IS66"/>
    <property type="match status" value="1"/>
</dbReference>
<accession>A0A3E4WVU3</accession>
<dbReference type="RefSeq" id="WP_117720124.1">
    <property type="nucleotide sequence ID" value="NZ_QROU01000012.1"/>
</dbReference>
<name>A0A3E4WVU3_PHOVU</name>
<evidence type="ECO:0000313" key="5">
    <source>
        <dbReference type="Proteomes" id="UP000261003"/>
    </source>
</evidence>
<reference evidence="4 5" key="1">
    <citation type="submission" date="2018-08" db="EMBL/GenBank/DDBJ databases">
        <title>A genome reference for cultivated species of the human gut microbiota.</title>
        <authorList>
            <person name="Zou Y."/>
            <person name="Xue W."/>
            <person name="Luo G."/>
        </authorList>
    </citation>
    <scope>NUCLEOTIDE SEQUENCE [LARGE SCALE GENOMIC DNA]</scope>
    <source>
        <strain evidence="4 5">OM08-13BH</strain>
    </source>
</reference>
<sequence>MELEELIENTLRRKHLEEMMNRPEKEHTPLEGMDNEQIKRFALFLFEENQSKSKQLDEMIARLDEIGKDLKESNKKIDSLTNALLKANSKADKVVLEYKLRDKEYKKLEKKYNALLERLSIMNTQTYASSKSLKGIDRKRVVKGKHDDKDDFDGTPTAPPSEVPQPDSSASCDTQDTPKASLSKERPYRKGMTYNKTCVGTPIIHRSDYTMLPEDSVVISSSYRKIRSIVSHIEEHHFEVLKVKHADGRIESMFLPMKDDVRASLYDEIVPGTSITANMLSYLMFNRFQMSTPAYREAKNRLSDMDWNTSVQNLLNWADKGAMQLNKLIPALKKIALQDGANVNVDETWLRYHAYNKKRKTYMWCLVNRKARIVIFFYEDTTDDEGVQKHGGRNRNVLKEFLGDAKIKSLQSDGYNVYMYLDNELMDIDHLCCLAHARAKFKYAFDQGSPQARIFLEQIAKLYGMEDTYRREKLTADEIYRRRNSKETTEVIEKIRTELYDLLANPDESRSKLMSKALNYLKNFWNQIFAYRNDGEYSIDNMAAERAIRPITVQRKNSLFFGSVKGIQNSAIYNTFIETCKQAGVSFRDYFCKLLRELKKGRTDYENLLPMTICK</sequence>
<organism evidence="4 5">
    <name type="scientific">Phocaeicola vulgatus</name>
    <name type="common">Bacteroides vulgatus</name>
    <dbReference type="NCBI Taxonomy" id="821"/>
    <lineage>
        <taxon>Bacteria</taxon>
        <taxon>Pseudomonadati</taxon>
        <taxon>Bacteroidota</taxon>
        <taxon>Bacteroidia</taxon>
        <taxon>Bacteroidales</taxon>
        <taxon>Bacteroidaceae</taxon>
        <taxon>Phocaeicola</taxon>
    </lineage>
</organism>
<dbReference type="InterPro" id="IPR052344">
    <property type="entry name" value="Transposase-related"/>
</dbReference>
<dbReference type="InterPro" id="IPR004291">
    <property type="entry name" value="Transposase_IS66_central"/>
</dbReference>
<dbReference type="Proteomes" id="UP000261003">
    <property type="component" value="Unassembled WGS sequence"/>
</dbReference>
<feature type="region of interest" description="Disordered" evidence="2">
    <location>
        <begin position="138"/>
        <end position="187"/>
    </location>
</feature>
<feature type="compositionally biased region" description="Polar residues" evidence="2">
    <location>
        <begin position="166"/>
        <end position="180"/>
    </location>
</feature>
<comment type="caution">
    <text evidence="4">The sequence shown here is derived from an EMBL/GenBank/DDBJ whole genome shotgun (WGS) entry which is preliminary data.</text>
</comment>
<feature type="coiled-coil region" evidence="1">
    <location>
        <begin position="56"/>
        <end position="125"/>
    </location>
</feature>
<dbReference type="AlphaFoldDB" id="A0A3E4WVU3"/>
<dbReference type="PANTHER" id="PTHR33678:SF2">
    <property type="match status" value="1"/>
</dbReference>
<dbReference type="PANTHER" id="PTHR33678">
    <property type="entry name" value="BLL1576 PROTEIN"/>
    <property type="match status" value="1"/>
</dbReference>
<dbReference type="Pfam" id="PF03050">
    <property type="entry name" value="DDE_Tnp_IS66"/>
    <property type="match status" value="1"/>
</dbReference>
<protein>
    <submittedName>
        <fullName evidence="4">IS66 family transposase</fullName>
    </submittedName>
</protein>
<evidence type="ECO:0000313" key="4">
    <source>
        <dbReference type="EMBL" id="RGM46060.1"/>
    </source>
</evidence>
<feature type="compositionally biased region" description="Basic and acidic residues" evidence="2">
    <location>
        <begin position="138"/>
        <end position="149"/>
    </location>
</feature>
<proteinExistence type="predicted"/>
<dbReference type="EMBL" id="QSTG01000006">
    <property type="protein sequence ID" value="RGM46060.1"/>
    <property type="molecule type" value="Genomic_DNA"/>
</dbReference>
<evidence type="ECO:0000256" key="2">
    <source>
        <dbReference type="SAM" id="MobiDB-lite"/>
    </source>
</evidence>
<keyword evidence="1" id="KW-0175">Coiled coil</keyword>
<evidence type="ECO:0000256" key="1">
    <source>
        <dbReference type="SAM" id="Coils"/>
    </source>
</evidence>